<name>A0ABT9NB65_9ACTO</name>
<evidence type="ECO:0000259" key="4">
    <source>
        <dbReference type="PROSITE" id="PS50893"/>
    </source>
</evidence>
<dbReference type="InterPro" id="IPR027417">
    <property type="entry name" value="P-loop_NTPase"/>
</dbReference>
<dbReference type="Gene3D" id="3.40.50.300">
    <property type="entry name" value="P-loop containing nucleotide triphosphate hydrolases"/>
    <property type="match status" value="1"/>
</dbReference>
<keyword evidence="1" id="KW-0547">Nucleotide-binding</keyword>
<dbReference type="PROSITE" id="PS50893">
    <property type="entry name" value="ABC_TRANSPORTER_2"/>
    <property type="match status" value="1"/>
</dbReference>
<evidence type="ECO:0000313" key="6">
    <source>
        <dbReference type="Proteomes" id="UP001235966"/>
    </source>
</evidence>
<dbReference type="InterPro" id="IPR003593">
    <property type="entry name" value="AAA+_ATPase"/>
</dbReference>
<dbReference type="PANTHER" id="PTHR43158">
    <property type="entry name" value="SKFA PEPTIDE EXPORT ATP-BINDING PROTEIN SKFE"/>
    <property type="match status" value="1"/>
</dbReference>
<reference evidence="5 6" key="1">
    <citation type="submission" date="2023-07" db="EMBL/GenBank/DDBJ databases">
        <title>Sequencing the genomes of 1000 actinobacteria strains.</title>
        <authorList>
            <person name="Klenk H.-P."/>
        </authorList>
    </citation>
    <scope>NUCLEOTIDE SEQUENCE [LARGE SCALE GENOMIC DNA]</scope>
    <source>
        <strain evidence="5 6">DSM 102162</strain>
    </source>
</reference>
<dbReference type="InterPro" id="IPR003439">
    <property type="entry name" value="ABC_transporter-like_ATP-bd"/>
</dbReference>
<proteinExistence type="predicted"/>
<evidence type="ECO:0000256" key="3">
    <source>
        <dbReference type="SAM" id="MobiDB-lite"/>
    </source>
</evidence>
<dbReference type="GO" id="GO:0005524">
    <property type="term" value="F:ATP binding"/>
    <property type="evidence" value="ECO:0007669"/>
    <property type="project" value="UniProtKB-KW"/>
</dbReference>
<keyword evidence="2 5" id="KW-0067">ATP-binding</keyword>
<feature type="region of interest" description="Disordered" evidence="3">
    <location>
        <begin position="1"/>
        <end position="33"/>
    </location>
</feature>
<evidence type="ECO:0000256" key="1">
    <source>
        <dbReference type="ARBA" id="ARBA00022741"/>
    </source>
</evidence>
<feature type="compositionally biased region" description="Polar residues" evidence="3">
    <location>
        <begin position="1"/>
        <end position="15"/>
    </location>
</feature>
<feature type="compositionally biased region" description="Low complexity" evidence="3">
    <location>
        <begin position="16"/>
        <end position="33"/>
    </location>
</feature>
<evidence type="ECO:0000256" key="2">
    <source>
        <dbReference type="ARBA" id="ARBA00022840"/>
    </source>
</evidence>
<feature type="domain" description="ABC transporter" evidence="4">
    <location>
        <begin position="36"/>
        <end position="260"/>
    </location>
</feature>
<dbReference type="Proteomes" id="UP001235966">
    <property type="component" value="Unassembled WGS sequence"/>
</dbReference>
<organism evidence="5 6">
    <name type="scientific">Arcanobacterium wilhelmae</name>
    <dbReference type="NCBI Taxonomy" id="1803177"/>
    <lineage>
        <taxon>Bacteria</taxon>
        <taxon>Bacillati</taxon>
        <taxon>Actinomycetota</taxon>
        <taxon>Actinomycetes</taxon>
        <taxon>Actinomycetales</taxon>
        <taxon>Actinomycetaceae</taxon>
        <taxon>Arcanobacterium</taxon>
    </lineage>
</organism>
<accession>A0ABT9NB65</accession>
<comment type="caution">
    <text evidence="5">The sequence shown here is derived from an EMBL/GenBank/DDBJ whole genome shotgun (WGS) entry which is preliminary data.</text>
</comment>
<gene>
    <name evidence="5" type="ORF">J2S49_001036</name>
</gene>
<sequence>MNSNFDGLTPNSGNDSALSSPTTSAPAPSANRSAGVALRDVHVRYGRFEAIRGISANLRPGVITGLLGRNGSGKSTLARAIAAQHPFTGEITLGAEQIWENPQVMPQVALVSDATPLFSSAKVSTSLDLWEDVRPTFNRQLADGLLEAWEIPTDKRPNQLSRGQQSAVSAALGIASRAPLTIFDEVHLGMDAVLRRDFYDVLLQDFIAHPRAIVISSHNVEEIEHLIEDVWIIENGQLAASGTADDVRASFAGVAVSREAGVPDLTSILAHITQRISGTNVLKRIDANGATGVDGTPTNTGEEA</sequence>
<dbReference type="Pfam" id="PF00005">
    <property type="entry name" value="ABC_tran"/>
    <property type="match status" value="1"/>
</dbReference>
<dbReference type="EMBL" id="JAUSQW010000001">
    <property type="protein sequence ID" value="MDP9800960.1"/>
    <property type="molecule type" value="Genomic_DNA"/>
</dbReference>
<keyword evidence="6" id="KW-1185">Reference proteome</keyword>
<dbReference type="SMART" id="SM00382">
    <property type="entry name" value="AAA"/>
    <property type="match status" value="1"/>
</dbReference>
<evidence type="ECO:0000313" key="5">
    <source>
        <dbReference type="EMBL" id="MDP9800960.1"/>
    </source>
</evidence>
<dbReference type="PANTHER" id="PTHR43158:SF5">
    <property type="entry name" value="ABC TRANSPORTER, ATP-BINDING PROTEIN"/>
    <property type="match status" value="1"/>
</dbReference>
<protein>
    <submittedName>
        <fullName evidence="5">ABC-2 type transport system ATP-binding protein</fullName>
    </submittedName>
</protein>
<dbReference type="RefSeq" id="WP_278058527.1">
    <property type="nucleotide sequence ID" value="NZ_CP121247.1"/>
</dbReference>
<dbReference type="SUPFAM" id="SSF52540">
    <property type="entry name" value="P-loop containing nucleoside triphosphate hydrolases"/>
    <property type="match status" value="1"/>
</dbReference>